<gene>
    <name evidence="1" type="ORF">EURHEDRAFT_338958</name>
</gene>
<dbReference type="HOGENOM" id="CLU_2133015_0_0_1"/>
<accession>A0A017SII8</accession>
<dbReference type="EMBL" id="KK088417">
    <property type="protein sequence ID" value="EYE96787.1"/>
    <property type="molecule type" value="Genomic_DNA"/>
</dbReference>
<dbReference type="AlphaFoldDB" id="A0A017SII8"/>
<dbReference type="RefSeq" id="XP_040640475.1">
    <property type="nucleotide sequence ID" value="XM_040778394.1"/>
</dbReference>
<sequence length="113" mass="12757">MRESVKMKTSALPKSWATDSNVPDLQQSLSRLDVGEVINTGTPHINLMTVHNEESLPQGDRWNNGWGQFGSRWRLEEFPRQNLSSLDELDGSACHTARCKSRIPISLSTPRPR</sequence>
<protein>
    <submittedName>
        <fullName evidence="1">Uncharacterized protein</fullName>
    </submittedName>
</protein>
<organism evidence="1 2">
    <name type="scientific">Aspergillus ruber (strain CBS 135680)</name>
    <dbReference type="NCBI Taxonomy" id="1388766"/>
    <lineage>
        <taxon>Eukaryota</taxon>
        <taxon>Fungi</taxon>
        <taxon>Dikarya</taxon>
        <taxon>Ascomycota</taxon>
        <taxon>Pezizomycotina</taxon>
        <taxon>Eurotiomycetes</taxon>
        <taxon>Eurotiomycetidae</taxon>
        <taxon>Eurotiales</taxon>
        <taxon>Aspergillaceae</taxon>
        <taxon>Aspergillus</taxon>
        <taxon>Aspergillus subgen. Aspergillus</taxon>
    </lineage>
</organism>
<evidence type="ECO:0000313" key="2">
    <source>
        <dbReference type="Proteomes" id="UP000019804"/>
    </source>
</evidence>
<reference evidence="2" key="1">
    <citation type="journal article" date="2014" name="Nat. Commun.">
        <title>Genomic adaptations of the halophilic Dead Sea filamentous fungus Eurotium rubrum.</title>
        <authorList>
            <person name="Kis-Papo T."/>
            <person name="Weig A.R."/>
            <person name="Riley R."/>
            <person name="Persoh D."/>
            <person name="Salamov A."/>
            <person name="Sun H."/>
            <person name="Lipzen A."/>
            <person name="Wasser S.P."/>
            <person name="Rambold G."/>
            <person name="Grigoriev I.V."/>
            <person name="Nevo E."/>
        </authorList>
    </citation>
    <scope>NUCLEOTIDE SEQUENCE [LARGE SCALE GENOMIC DNA]</scope>
    <source>
        <strain evidence="2">CBS 135680</strain>
    </source>
</reference>
<proteinExistence type="predicted"/>
<dbReference type="GeneID" id="63693518"/>
<keyword evidence="2" id="KW-1185">Reference proteome</keyword>
<evidence type="ECO:0000313" key="1">
    <source>
        <dbReference type="EMBL" id="EYE96787.1"/>
    </source>
</evidence>
<name>A0A017SII8_ASPRC</name>
<dbReference type="Proteomes" id="UP000019804">
    <property type="component" value="Unassembled WGS sequence"/>
</dbReference>